<evidence type="ECO:0000313" key="4">
    <source>
        <dbReference type="Proteomes" id="UP000075221"/>
    </source>
</evidence>
<evidence type="ECO:0000256" key="1">
    <source>
        <dbReference type="SAM" id="MobiDB-lite"/>
    </source>
</evidence>
<proteinExistence type="predicted"/>
<feature type="compositionally biased region" description="Basic residues" evidence="1">
    <location>
        <begin position="28"/>
        <end position="39"/>
    </location>
</feature>
<accession>A0A142KIB2</accession>
<sequence length="74" mass="8138">MFFTVRNSMITSLLGRHLRITGFARPALSRRPHRGRGKGSRPIGMSWRGGSSAPAGPLEGEENPSGKQGRHREK</sequence>
<dbReference type="AlphaFoldDB" id="A0A142KIB2"/>
<dbReference type="EMBL" id="CP015970">
    <property type="protein sequence ID" value="AOZ47315.1"/>
    <property type="molecule type" value="Genomic_DNA"/>
</dbReference>
<keyword evidence="5" id="KW-1185">Reference proteome</keyword>
<protein>
    <submittedName>
        <fullName evidence="2">Uncharacterized protein</fullName>
    </submittedName>
</protein>
<evidence type="ECO:0000313" key="5">
    <source>
        <dbReference type="Proteomes" id="UP000178666"/>
    </source>
</evidence>
<organism evidence="2 4">
    <name type="scientific">Acidipropionibacterium acidipropionici</name>
    <dbReference type="NCBI Taxonomy" id="1748"/>
    <lineage>
        <taxon>Bacteria</taxon>
        <taxon>Bacillati</taxon>
        <taxon>Actinomycetota</taxon>
        <taxon>Actinomycetes</taxon>
        <taxon>Propionibacteriales</taxon>
        <taxon>Propionibacteriaceae</taxon>
        <taxon>Acidipropionibacterium</taxon>
    </lineage>
</organism>
<evidence type="ECO:0000313" key="2">
    <source>
        <dbReference type="EMBL" id="AMS05850.1"/>
    </source>
</evidence>
<evidence type="ECO:0000313" key="3">
    <source>
        <dbReference type="EMBL" id="AOZ47315.1"/>
    </source>
</evidence>
<gene>
    <name evidence="3" type="ORF">A8L58_12205</name>
    <name evidence="2" type="ORF">AXH35_10765</name>
</gene>
<feature type="region of interest" description="Disordered" evidence="1">
    <location>
        <begin position="23"/>
        <end position="74"/>
    </location>
</feature>
<dbReference type="KEGG" id="aaci:ASQ49_04265"/>
<name>A0A142KIB2_9ACTN</name>
<dbReference type="Proteomes" id="UP000178666">
    <property type="component" value="Chromosome"/>
</dbReference>
<dbReference type="Proteomes" id="UP000075221">
    <property type="component" value="Chromosome"/>
</dbReference>
<dbReference type="EMBL" id="CP014352">
    <property type="protein sequence ID" value="AMS05850.1"/>
    <property type="molecule type" value="Genomic_DNA"/>
</dbReference>
<reference evidence="2 4" key="2">
    <citation type="submission" date="2016-02" db="EMBL/GenBank/DDBJ databases">
        <title>Complete Genome Sequence of Propionibacterium acidipropionici ATCC 55737.</title>
        <authorList>
            <person name="Luna Flores C.H."/>
            <person name="Nielsen L.K."/>
            <person name="Marcellin E."/>
        </authorList>
    </citation>
    <scope>NUCLEOTIDE SEQUENCE [LARGE SCALE GENOMIC DNA]</scope>
    <source>
        <strain evidence="2 4">ATCC 55737</strain>
    </source>
</reference>
<reference evidence="3 5" key="1">
    <citation type="journal article" date="2016" name="Plant Dis.">
        <title>Improved production of propionic acid using genome shuffling.</title>
        <authorList>
            <person name="Luna-Flores C.H."/>
            <person name="Palfreyman R.W."/>
            <person name="Kromer J.O."/>
            <person name="Nielsen L.K."/>
            <person name="Marcellin E."/>
        </authorList>
    </citation>
    <scope>NUCLEOTIDE SEQUENCE [LARGE SCALE GENOMIC DNA]</scope>
    <source>
        <strain evidence="3 5">F3E8</strain>
    </source>
</reference>